<accession>A0AB39PSB6</accession>
<evidence type="ECO:0000313" key="1">
    <source>
        <dbReference type="EMBL" id="XDQ33254.1"/>
    </source>
</evidence>
<gene>
    <name evidence="1" type="ORF">AB5J49_07975</name>
</gene>
<proteinExistence type="predicted"/>
<organism evidence="1">
    <name type="scientific">Streptomyces sp. R28</name>
    <dbReference type="NCBI Taxonomy" id="3238628"/>
    <lineage>
        <taxon>Bacteria</taxon>
        <taxon>Bacillati</taxon>
        <taxon>Actinomycetota</taxon>
        <taxon>Actinomycetes</taxon>
        <taxon>Kitasatosporales</taxon>
        <taxon>Streptomycetaceae</taxon>
        <taxon>Streptomyces</taxon>
    </lineage>
</organism>
<dbReference type="EMBL" id="CP163439">
    <property type="protein sequence ID" value="XDQ33254.1"/>
    <property type="molecule type" value="Genomic_DNA"/>
</dbReference>
<reference evidence="1" key="1">
    <citation type="submission" date="2024-07" db="EMBL/GenBank/DDBJ databases">
        <authorList>
            <person name="Yu S.T."/>
        </authorList>
    </citation>
    <scope>NUCLEOTIDE SEQUENCE</scope>
    <source>
        <strain evidence="1">R28</strain>
    </source>
</reference>
<sequence>MANLVLNAALGYLKRYAEQVGTGNAALILVPIETAGLEADSVLRDKDDLAAFLSGTTNEQTTMGRKTVTACTVTVDDTNDRLALDIADQTWTAASGNPISKLLICFDPDTTTGTDSTIVPITLHDLTLTPDGNNFTLTIADFARVSSAA</sequence>
<name>A0AB39PSB6_9ACTN</name>
<dbReference type="RefSeq" id="WP_369167795.1">
    <property type="nucleotide sequence ID" value="NZ_CP163439.1"/>
</dbReference>
<protein>
    <submittedName>
        <fullName evidence="1">Uncharacterized protein</fullName>
    </submittedName>
</protein>
<dbReference type="AlphaFoldDB" id="A0AB39PSB6"/>